<comment type="catalytic activity">
    <reaction evidence="1">
        <text>ATP + H2O = ADP + phosphate + H(+)</text>
        <dbReference type="Rhea" id="RHEA:13065"/>
        <dbReference type="ChEBI" id="CHEBI:15377"/>
        <dbReference type="ChEBI" id="CHEBI:15378"/>
        <dbReference type="ChEBI" id="CHEBI:30616"/>
        <dbReference type="ChEBI" id="CHEBI:43474"/>
        <dbReference type="ChEBI" id="CHEBI:456216"/>
    </reaction>
</comment>
<comment type="caution">
    <text evidence="1">Lacks conserved residue(s) required for the propagation of feature annotation.</text>
</comment>
<comment type="similarity">
    <text evidence="1">Belongs to the cation transport ATPase (P-type) (TC 3.A.3) family. Type V subfamily.</text>
</comment>
<dbReference type="GO" id="GO:0016020">
    <property type="term" value="C:membrane"/>
    <property type="evidence" value="ECO:0007669"/>
    <property type="project" value="UniProtKB-SubCell"/>
</dbReference>
<sequence>MSAERPGARGWRRAEPSPPRLPTAPGEEAPCAVQTGNPLAAVTRRGEISPSYWTPSRSDGCPDSSPLVGSTPTGYGTLTIETSIDPLSSSVSSVRLSGYCGSPWRVIGYHVVVWMMAGIPLLLFRWKPVWG</sequence>
<keyword evidence="1" id="KW-0812">Transmembrane</keyword>
<evidence type="ECO:0000259" key="3">
    <source>
        <dbReference type="Pfam" id="PF12409"/>
    </source>
</evidence>
<feature type="region of interest" description="Disordered" evidence="2">
    <location>
        <begin position="1"/>
        <end position="32"/>
    </location>
</feature>
<dbReference type="GO" id="GO:0019829">
    <property type="term" value="F:ATPase-coupled monoatomic cation transmembrane transporter activity"/>
    <property type="evidence" value="ECO:0007669"/>
    <property type="project" value="UniProtKB-UniRule"/>
</dbReference>
<comment type="subcellular location">
    <subcellularLocation>
        <location evidence="1">Membrane</location>
        <topology evidence="1">Multi-pass membrane protein</topology>
    </subcellularLocation>
</comment>
<reference evidence="4" key="1">
    <citation type="submission" date="2025-08" db="UniProtKB">
        <authorList>
            <consortium name="RefSeq"/>
        </authorList>
    </citation>
    <scope>IDENTIFICATION</scope>
</reference>
<feature type="transmembrane region" description="Helical" evidence="1">
    <location>
        <begin position="106"/>
        <end position="126"/>
    </location>
</feature>
<evidence type="ECO:0000313" key="4">
    <source>
        <dbReference type="RefSeq" id="XP_045374447.1"/>
    </source>
</evidence>
<dbReference type="Pfam" id="PF12409">
    <property type="entry name" value="P5-ATPase"/>
    <property type="match status" value="1"/>
</dbReference>
<feature type="region of interest" description="Disordered" evidence="2">
    <location>
        <begin position="49"/>
        <end position="72"/>
    </location>
</feature>
<dbReference type="RefSeq" id="XP_045374447.1">
    <property type="nucleotide sequence ID" value="XM_045518491.1"/>
</dbReference>
<keyword evidence="1" id="KW-0067">ATP-binding</keyword>
<dbReference type="GO" id="GO:0005524">
    <property type="term" value="F:ATP binding"/>
    <property type="evidence" value="ECO:0007669"/>
    <property type="project" value="UniProtKB-UniRule"/>
</dbReference>
<proteinExistence type="inferred from homology"/>
<feature type="domain" description="P5B-type ATPase N-terminal" evidence="3">
    <location>
        <begin position="92"/>
        <end position="130"/>
    </location>
</feature>
<dbReference type="EC" id="7.2.2.-" evidence="1"/>
<dbReference type="GO" id="GO:0046872">
    <property type="term" value="F:metal ion binding"/>
    <property type="evidence" value="ECO:0007669"/>
    <property type="project" value="UniProtKB-UniRule"/>
</dbReference>
<organism evidence="4">
    <name type="scientific">Camelus bactrianus</name>
    <name type="common">Bactrian camel</name>
    <dbReference type="NCBI Taxonomy" id="9837"/>
    <lineage>
        <taxon>Eukaryota</taxon>
        <taxon>Metazoa</taxon>
        <taxon>Chordata</taxon>
        <taxon>Craniata</taxon>
        <taxon>Vertebrata</taxon>
        <taxon>Euteleostomi</taxon>
        <taxon>Mammalia</taxon>
        <taxon>Eutheria</taxon>
        <taxon>Laurasiatheria</taxon>
        <taxon>Artiodactyla</taxon>
        <taxon>Tylopoda</taxon>
        <taxon>Camelidae</taxon>
        <taxon>Camelus</taxon>
    </lineage>
</organism>
<protein>
    <recommendedName>
        <fullName evidence="1">Cation-transporting ATPase</fullName>
        <ecNumber evidence="1">7.2.2.-</ecNumber>
    </recommendedName>
</protein>
<keyword evidence="1" id="KW-0472">Membrane</keyword>
<keyword evidence="1" id="KW-1133">Transmembrane helix</keyword>
<keyword evidence="1" id="KW-1278">Translocase</keyword>
<keyword evidence="1" id="KW-0460">Magnesium</keyword>
<evidence type="ECO:0000256" key="2">
    <source>
        <dbReference type="SAM" id="MobiDB-lite"/>
    </source>
</evidence>
<name>A0A9W3G8R5_CAMBA</name>
<dbReference type="InterPro" id="IPR047819">
    <property type="entry name" value="P5A-ATPase_N"/>
</dbReference>
<gene>
    <name evidence="4" type="primary">LOC123617544</name>
</gene>
<feature type="non-terminal residue" evidence="4">
    <location>
        <position position="131"/>
    </location>
</feature>
<keyword evidence="1" id="KW-0547">Nucleotide-binding</keyword>
<accession>A0A9W3G8R5</accession>
<keyword evidence="1" id="KW-0479">Metal-binding</keyword>
<evidence type="ECO:0000256" key="1">
    <source>
        <dbReference type="RuleBase" id="RU362082"/>
    </source>
</evidence>
<dbReference type="AlphaFoldDB" id="A0A9W3G8R5"/>